<feature type="transmembrane region" description="Helical" evidence="1">
    <location>
        <begin position="26"/>
        <end position="46"/>
    </location>
</feature>
<dbReference type="PANTHER" id="PTHR39084">
    <property type="entry name" value="MEMBRANE PROTEIN-RELATED"/>
    <property type="match status" value="1"/>
</dbReference>
<feature type="transmembrane region" description="Helical" evidence="1">
    <location>
        <begin position="196"/>
        <end position="214"/>
    </location>
</feature>
<dbReference type="EMBL" id="WTYM01000038">
    <property type="protein sequence ID" value="MXO59764.1"/>
    <property type="molecule type" value="Genomic_DNA"/>
</dbReference>
<feature type="transmembrane region" description="Helical" evidence="1">
    <location>
        <begin position="58"/>
        <end position="76"/>
    </location>
</feature>
<dbReference type="Pfam" id="PF02308">
    <property type="entry name" value="MgtC"/>
    <property type="match status" value="1"/>
</dbReference>
<feature type="domain" description="MgtC/SapB/SrpB/YhiD N-terminal" evidence="2">
    <location>
        <begin position="30"/>
        <end position="154"/>
    </location>
</feature>
<dbReference type="PANTHER" id="PTHR39084:SF1">
    <property type="entry name" value="DUF4010 DOMAIN-CONTAINING PROTEIN"/>
    <property type="match status" value="1"/>
</dbReference>
<dbReference type="AlphaFoldDB" id="A0A6I4SUH6"/>
<dbReference type="Pfam" id="PF13194">
    <property type="entry name" value="DUF4010"/>
    <property type="match status" value="1"/>
</dbReference>
<dbReference type="OrthoDB" id="9813718at2"/>
<gene>
    <name evidence="4" type="ORF">GRI89_09455</name>
</gene>
<feature type="transmembrane region" description="Helical" evidence="1">
    <location>
        <begin position="82"/>
        <end position="103"/>
    </location>
</feature>
<evidence type="ECO:0000313" key="5">
    <source>
        <dbReference type="Proteomes" id="UP000433652"/>
    </source>
</evidence>
<dbReference type="RefSeq" id="WP_159794509.1">
    <property type="nucleotide sequence ID" value="NZ_WTYM01000038.1"/>
</dbReference>
<keyword evidence="1" id="KW-0812">Transmembrane</keyword>
<dbReference type="InterPro" id="IPR049177">
    <property type="entry name" value="MgtC_SapB_SrpB_YhiD_N"/>
</dbReference>
<dbReference type="Proteomes" id="UP000433652">
    <property type="component" value="Unassembled WGS sequence"/>
</dbReference>
<proteinExistence type="predicted"/>
<accession>A0A6I4SUH6</accession>
<protein>
    <submittedName>
        <fullName evidence="4">DUF4010 domain-containing protein</fullName>
    </submittedName>
</protein>
<evidence type="ECO:0000259" key="3">
    <source>
        <dbReference type="Pfam" id="PF13194"/>
    </source>
</evidence>
<feature type="transmembrane region" description="Helical" evidence="1">
    <location>
        <begin position="325"/>
        <end position="344"/>
    </location>
</feature>
<feature type="transmembrane region" description="Helical" evidence="1">
    <location>
        <begin position="115"/>
        <end position="148"/>
    </location>
</feature>
<organism evidence="4 5">
    <name type="scientific">Croceibacterium salegens</name>
    <dbReference type="NCBI Taxonomy" id="1737568"/>
    <lineage>
        <taxon>Bacteria</taxon>
        <taxon>Pseudomonadati</taxon>
        <taxon>Pseudomonadota</taxon>
        <taxon>Alphaproteobacteria</taxon>
        <taxon>Sphingomonadales</taxon>
        <taxon>Erythrobacteraceae</taxon>
        <taxon>Croceibacterium</taxon>
    </lineage>
</organism>
<feature type="transmembrane region" description="Helical" evidence="1">
    <location>
        <begin position="386"/>
        <end position="407"/>
    </location>
</feature>
<feature type="transmembrane region" description="Helical" evidence="1">
    <location>
        <begin position="286"/>
        <end position="305"/>
    </location>
</feature>
<evidence type="ECO:0000313" key="4">
    <source>
        <dbReference type="EMBL" id="MXO59764.1"/>
    </source>
</evidence>
<evidence type="ECO:0000256" key="1">
    <source>
        <dbReference type="SAM" id="Phobius"/>
    </source>
</evidence>
<reference evidence="4 5" key="1">
    <citation type="submission" date="2019-12" db="EMBL/GenBank/DDBJ databases">
        <title>Genomic-based taxomic classification of the family Erythrobacteraceae.</title>
        <authorList>
            <person name="Xu L."/>
        </authorList>
    </citation>
    <scope>NUCLEOTIDE SEQUENCE [LARGE SCALE GENOMIC DNA]</scope>
    <source>
        <strain evidence="4 5">MCCC 1K01500</strain>
    </source>
</reference>
<comment type="caution">
    <text evidence="4">The sequence shown here is derived from an EMBL/GenBank/DDBJ whole genome shotgun (WGS) entry which is preliminary data.</text>
</comment>
<feature type="transmembrane region" description="Helical" evidence="1">
    <location>
        <begin position="256"/>
        <end position="279"/>
    </location>
</feature>
<keyword evidence="1" id="KW-1133">Transmembrane helix</keyword>
<feature type="transmembrane region" description="Helical" evidence="1">
    <location>
        <begin position="226"/>
        <end position="244"/>
    </location>
</feature>
<dbReference type="InterPro" id="IPR025105">
    <property type="entry name" value="DUF4010"/>
</dbReference>
<feature type="transmembrane region" description="Helical" evidence="1">
    <location>
        <begin position="356"/>
        <end position="374"/>
    </location>
</feature>
<feature type="domain" description="DUF4010" evidence="3">
    <location>
        <begin position="203"/>
        <end position="406"/>
    </location>
</feature>
<name>A0A6I4SUH6_9SPHN</name>
<keyword evidence="1" id="KW-0472">Membrane</keyword>
<feature type="transmembrane region" description="Helical" evidence="1">
    <location>
        <begin position="419"/>
        <end position="437"/>
    </location>
</feature>
<sequence length="441" mass="45535">MNLSAAAGSGLTLTDRYGTMVTEPDLALSLAVAVTAGLLVGIERGWRQRDEAEGMRVAGIRTFTLIGAIGGIIGVLGLTYSVLLAAILLAGALALLLSAFLRGRTEKEKRDATTMVAALLTLCIGLLAGAGYAALAMASAAFVTLVLALRRQTQGFLAALSEQELRAIARFAVIAGGVLPFLPDANYGPYDAWNPFRLWLVVVLVTGFSIAGYVAARLVGQKRGTLTMAVIGGAYSSTAVTAAFAGRLKEGDAGPFATGIALASGVMYLRVMLLAVILAPRVALEFAEVLGPPAIVAFAVVALVWRSEREATGTATELSKKPFEIVPALTFLLLVAAASLLVRWAQVEYGEMGSAVSLFLAGSFDVDAALVAYSTLPSDSVPLETAALALAGTVAVNMAFKAAIVVANAGWTAGRKASLALCASLAVLLVILAWRAISIFG</sequence>
<keyword evidence="5" id="KW-1185">Reference proteome</keyword>
<evidence type="ECO:0000259" key="2">
    <source>
        <dbReference type="Pfam" id="PF02308"/>
    </source>
</evidence>